<dbReference type="Gene3D" id="3.40.630.20">
    <property type="entry name" value="Peptidase C15, pyroglutamyl peptidase I-like"/>
    <property type="match status" value="1"/>
</dbReference>
<dbReference type="AlphaFoldDB" id="A0A8H7WER6"/>
<comment type="caution">
    <text evidence="2">The sequence shown here is derived from an EMBL/GenBank/DDBJ whole genome shotgun (WGS) entry which is preliminary data.</text>
</comment>
<reference evidence="2" key="1">
    <citation type="submission" date="2021-02" db="EMBL/GenBank/DDBJ databases">
        <title>Genome sequence Cadophora malorum strain M34.</title>
        <authorList>
            <person name="Stefanovic E."/>
            <person name="Vu D."/>
            <person name="Scully C."/>
            <person name="Dijksterhuis J."/>
            <person name="Roader J."/>
            <person name="Houbraken J."/>
        </authorList>
    </citation>
    <scope>NUCLEOTIDE SEQUENCE</scope>
    <source>
        <strain evidence="2">M34</strain>
    </source>
</reference>
<protein>
    <submittedName>
        <fullName evidence="2">Uncharacterized protein</fullName>
    </submittedName>
</protein>
<name>A0A8H7WER6_9HELO</name>
<evidence type="ECO:0000313" key="2">
    <source>
        <dbReference type="EMBL" id="KAG4423436.1"/>
    </source>
</evidence>
<dbReference type="OrthoDB" id="408631at2759"/>
<sequence>MGGGPDIPQSALERAFPDGHGGQYAASDNTSHLVTQHIPSHIPANHHLNPTGLPIRILNPTSGPNSAVKSEYAYIRSYVKTLHAESQDTNKLDAVVHLGMADGWNWYTVEERAFKEGIRVIYMVPDDAGKTLLDIKGKDEGMWEGSPMGLATAVDVEKVAGDAKRAVNTESVRC</sequence>
<dbReference type="SUPFAM" id="SSF53182">
    <property type="entry name" value="Pyrrolidone carboxyl peptidase (pyroglutamate aminopeptidase)"/>
    <property type="match status" value="1"/>
</dbReference>
<evidence type="ECO:0000256" key="1">
    <source>
        <dbReference type="SAM" id="MobiDB-lite"/>
    </source>
</evidence>
<proteinExistence type="predicted"/>
<organism evidence="2 3">
    <name type="scientific">Cadophora malorum</name>
    <dbReference type="NCBI Taxonomy" id="108018"/>
    <lineage>
        <taxon>Eukaryota</taxon>
        <taxon>Fungi</taxon>
        <taxon>Dikarya</taxon>
        <taxon>Ascomycota</taxon>
        <taxon>Pezizomycotina</taxon>
        <taxon>Leotiomycetes</taxon>
        <taxon>Helotiales</taxon>
        <taxon>Ploettnerulaceae</taxon>
        <taxon>Cadophora</taxon>
    </lineage>
</organism>
<dbReference type="Proteomes" id="UP000664132">
    <property type="component" value="Unassembled WGS sequence"/>
</dbReference>
<dbReference type="InterPro" id="IPR036440">
    <property type="entry name" value="Peptidase_C15-like_sf"/>
</dbReference>
<accession>A0A8H7WER6</accession>
<evidence type="ECO:0000313" key="3">
    <source>
        <dbReference type="Proteomes" id="UP000664132"/>
    </source>
</evidence>
<feature type="region of interest" description="Disordered" evidence="1">
    <location>
        <begin position="1"/>
        <end position="27"/>
    </location>
</feature>
<gene>
    <name evidence="2" type="ORF">IFR04_003403</name>
</gene>
<keyword evidence="3" id="KW-1185">Reference proteome</keyword>
<dbReference type="EMBL" id="JAFJYH010000034">
    <property type="protein sequence ID" value="KAG4423436.1"/>
    <property type="molecule type" value="Genomic_DNA"/>
</dbReference>